<gene>
    <name evidence="1" type="ORF">GWI33_011823</name>
</gene>
<dbReference type="Proteomes" id="UP000625711">
    <property type="component" value="Unassembled WGS sequence"/>
</dbReference>
<evidence type="ECO:0000313" key="1">
    <source>
        <dbReference type="EMBL" id="KAF7275366.1"/>
    </source>
</evidence>
<organism evidence="1 2">
    <name type="scientific">Rhynchophorus ferrugineus</name>
    <name type="common">Red palm weevil</name>
    <name type="synonym">Curculio ferrugineus</name>
    <dbReference type="NCBI Taxonomy" id="354439"/>
    <lineage>
        <taxon>Eukaryota</taxon>
        <taxon>Metazoa</taxon>
        <taxon>Ecdysozoa</taxon>
        <taxon>Arthropoda</taxon>
        <taxon>Hexapoda</taxon>
        <taxon>Insecta</taxon>
        <taxon>Pterygota</taxon>
        <taxon>Neoptera</taxon>
        <taxon>Endopterygota</taxon>
        <taxon>Coleoptera</taxon>
        <taxon>Polyphaga</taxon>
        <taxon>Cucujiformia</taxon>
        <taxon>Curculionidae</taxon>
        <taxon>Dryophthorinae</taxon>
        <taxon>Rhynchophorus</taxon>
    </lineage>
</organism>
<name>A0A834M834_RHYFE</name>
<dbReference type="EMBL" id="JAACXV010010661">
    <property type="protein sequence ID" value="KAF7275366.1"/>
    <property type="molecule type" value="Genomic_DNA"/>
</dbReference>
<evidence type="ECO:0000313" key="2">
    <source>
        <dbReference type="Proteomes" id="UP000625711"/>
    </source>
</evidence>
<protein>
    <submittedName>
        <fullName evidence="1">Uncharacterized protein</fullName>
    </submittedName>
</protein>
<accession>A0A834M834</accession>
<keyword evidence="2" id="KW-1185">Reference proteome</keyword>
<dbReference type="AlphaFoldDB" id="A0A834M834"/>
<reference evidence="1" key="1">
    <citation type="submission" date="2020-08" db="EMBL/GenBank/DDBJ databases">
        <title>Genome sequencing and assembly of the red palm weevil Rhynchophorus ferrugineus.</title>
        <authorList>
            <person name="Dias G.B."/>
            <person name="Bergman C.M."/>
            <person name="Manee M."/>
        </authorList>
    </citation>
    <scope>NUCLEOTIDE SEQUENCE</scope>
    <source>
        <strain evidence="1">AA-2017</strain>
        <tissue evidence="1">Whole larva</tissue>
    </source>
</reference>
<sequence>MRKRQNRADPTGVLSTFKSILHPPIEINAFGDLIVQKPPSGHQFYLETFEFNLNTSQEAAAAVDWRGGRRGGEGSPGVFQR</sequence>
<comment type="caution">
    <text evidence="1">The sequence shown here is derived from an EMBL/GenBank/DDBJ whole genome shotgun (WGS) entry which is preliminary data.</text>
</comment>
<proteinExistence type="predicted"/>